<name>A0A4Z2HQL4_9TELE</name>
<dbReference type="AlphaFoldDB" id="A0A4Z2HQL4"/>
<evidence type="ECO:0000256" key="1">
    <source>
        <dbReference type="SAM" id="MobiDB-lite"/>
    </source>
</evidence>
<comment type="caution">
    <text evidence="2">The sequence shown here is derived from an EMBL/GenBank/DDBJ whole genome shotgun (WGS) entry which is preliminary data.</text>
</comment>
<gene>
    <name evidence="2" type="ORF">EYF80_022718</name>
</gene>
<reference evidence="2 3" key="1">
    <citation type="submission" date="2019-03" db="EMBL/GenBank/DDBJ databases">
        <title>First draft genome of Liparis tanakae, snailfish: a comprehensive survey of snailfish specific genes.</title>
        <authorList>
            <person name="Kim W."/>
            <person name="Song I."/>
            <person name="Jeong J.-H."/>
            <person name="Kim D."/>
            <person name="Kim S."/>
            <person name="Ryu S."/>
            <person name="Song J.Y."/>
            <person name="Lee S.K."/>
        </authorList>
    </citation>
    <scope>NUCLEOTIDE SEQUENCE [LARGE SCALE GENOMIC DNA]</scope>
    <source>
        <tissue evidence="2">Muscle</tissue>
    </source>
</reference>
<dbReference type="Proteomes" id="UP000314294">
    <property type="component" value="Unassembled WGS sequence"/>
</dbReference>
<dbReference type="EMBL" id="SRLO01000210">
    <property type="protein sequence ID" value="TNN67072.1"/>
    <property type="molecule type" value="Genomic_DNA"/>
</dbReference>
<feature type="region of interest" description="Disordered" evidence="1">
    <location>
        <begin position="140"/>
        <end position="165"/>
    </location>
</feature>
<organism evidence="2 3">
    <name type="scientific">Liparis tanakae</name>
    <name type="common">Tanaka's snailfish</name>
    <dbReference type="NCBI Taxonomy" id="230148"/>
    <lineage>
        <taxon>Eukaryota</taxon>
        <taxon>Metazoa</taxon>
        <taxon>Chordata</taxon>
        <taxon>Craniata</taxon>
        <taxon>Vertebrata</taxon>
        <taxon>Euteleostomi</taxon>
        <taxon>Actinopterygii</taxon>
        <taxon>Neopterygii</taxon>
        <taxon>Teleostei</taxon>
        <taxon>Neoteleostei</taxon>
        <taxon>Acanthomorphata</taxon>
        <taxon>Eupercaria</taxon>
        <taxon>Perciformes</taxon>
        <taxon>Cottioidei</taxon>
        <taxon>Cottales</taxon>
        <taxon>Liparidae</taxon>
        <taxon>Liparis</taxon>
    </lineage>
</organism>
<evidence type="ECO:0000313" key="2">
    <source>
        <dbReference type="EMBL" id="TNN67072.1"/>
    </source>
</evidence>
<keyword evidence="3" id="KW-1185">Reference proteome</keyword>
<sequence>MPVPPFPVGGTALDNKEKPDEVKMIRAKRTSRETAACCLNGVAASLNTERLFCRLLCWIVPFLFSSGAPMQARNTAHAVKAPHSKKTETYPIVHPVSLTVERCPASARPTLSASYSHDNTAERCEVEESNGTFERCISTSETRDAPAAPPVSPRALATSLTPDTK</sequence>
<evidence type="ECO:0000313" key="3">
    <source>
        <dbReference type="Proteomes" id="UP000314294"/>
    </source>
</evidence>
<proteinExistence type="predicted"/>
<protein>
    <submittedName>
        <fullName evidence="2">Uncharacterized protein</fullName>
    </submittedName>
</protein>
<accession>A0A4Z2HQL4</accession>